<dbReference type="STRING" id="28128.HMPREF3226_00689"/>
<sequence length="45" mass="5281">MQFRHWLLRLFKLIAAQIVCHPTEIATGYFKRYALEDACKRAATV</sequence>
<proteinExistence type="predicted"/>
<gene>
    <name evidence="1" type="ORF">HMPREF3226_00689</name>
</gene>
<evidence type="ECO:0000313" key="1">
    <source>
        <dbReference type="EMBL" id="KXA42332.1"/>
    </source>
</evidence>
<dbReference type="Proteomes" id="UP000070533">
    <property type="component" value="Unassembled WGS sequence"/>
</dbReference>
<evidence type="ECO:0000313" key="2">
    <source>
        <dbReference type="Proteomes" id="UP000070533"/>
    </source>
</evidence>
<comment type="caution">
    <text evidence="1">The sequence shown here is derived from an EMBL/GenBank/DDBJ whole genome shotgun (WGS) entry which is preliminary data.</text>
</comment>
<protein>
    <submittedName>
        <fullName evidence="1">Uncharacterized protein</fullName>
    </submittedName>
</protein>
<name>A0A133QHI1_9BACT</name>
<accession>A0A133QHI1</accession>
<keyword evidence="2" id="KW-1185">Reference proteome</keyword>
<organism evidence="1 2">
    <name type="scientific">Prevotella corporis</name>
    <dbReference type="NCBI Taxonomy" id="28128"/>
    <lineage>
        <taxon>Bacteria</taxon>
        <taxon>Pseudomonadati</taxon>
        <taxon>Bacteroidota</taxon>
        <taxon>Bacteroidia</taxon>
        <taxon>Bacteroidales</taxon>
        <taxon>Prevotellaceae</taxon>
        <taxon>Prevotella</taxon>
    </lineage>
</organism>
<dbReference type="EMBL" id="LRQG01000037">
    <property type="protein sequence ID" value="KXA42332.1"/>
    <property type="molecule type" value="Genomic_DNA"/>
</dbReference>
<dbReference type="AlphaFoldDB" id="A0A133QHI1"/>
<reference evidence="2" key="1">
    <citation type="submission" date="2016-01" db="EMBL/GenBank/DDBJ databases">
        <authorList>
            <person name="Mitreva M."/>
            <person name="Pepin K.H."/>
            <person name="Mihindukulasuriya K.A."/>
            <person name="Fulton R."/>
            <person name="Fronick C."/>
            <person name="O'Laughlin M."/>
            <person name="Miner T."/>
            <person name="Herter B."/>
            <person name="Rosa B.A."/>
            <person name="Cordes M."/>
            <person name="Tomlinson C."/>
            <person name="Wollam A."/>
            <person name="Palsikar V.B."/>
            <person name="Mardis E.R."/>
            <person name="Wilson R.K."/>
        </authorList>
    </citation>
    <scope>NUCLEOTIDE SEQUENCE [LARGE SCALE GENOMIC DNA]</scope>
    <source>
        <strain evidence="2">MJR7716</strain>
    </source>
</reference>